<protein>
    <submittedName>
        <fullName evidence="7">Transcriptional repressor</fullName>
    </submittedName>
</protein>
<sequence>MIDYSQGIENGGVRVVRLSSVYRKLEEGSKRLTPQRELVIRIFSEHPGEHLSAEEVHQLVKKKFQDIGLATVYRSLELLTHLEILTRINFDDGRARYEFNQEETHRHHHLVCVRCGRVEEYGEDLLDTLETRIFKERGFTVLDHELKFYGICHACAAKRGTDKGEKI</sequence>
<dbReference type="Proteomes" id="UP000325292">
    <property type="component" value="Chromosome"/>
</dbReference>
<dbReference type="CDD" id="cd07153">
    <property type="entry name" value="Fur_like"/>
    <property type="match status" value="1"/>
</dbReference>
<gene>
    <name evidence="7" type="ORF">BXT84_02710</name>
</gene>
<name>A0ABM6RV46_9FIRM</name>
<evidence type="ECO:0000256" key="3">
    <source>
        <dbReference type="ARBA" id="ARBA00022833"/>
    </source>
</evidence>
<keyword evidence="3" id="KW-0862">Zinc</keyword>
<dbReference type="InterPro" id="IPR036388">
    <property type="entry name" value="WH-like_DNA-bd_sf"/>
</dbReference>
<evidence type="ECO:0000256" key="4">
    <source>
        <dbReference type="ARBA" id="ARBA00023015"/>
    </source>
</evidence>
<dbReference type="PANTHER" id="PTHR33202:SF7">
    <property type="entry name" value="FERRIC UPTAKE REGULATION PROTEIN"/>
    <property type="match status" value="1"/>
</dbReference>
<dbReference type="Gene3D" id="3.30.1490.190">
    <property type="match status" value="1"/>
</dbReference>
<comment type="similarity">
    <text evidence="1">Belongs to the Fur family.</text>
</comment>
<dbReference type="SUPFAM" id="SSF46785">
    <property type="entry name" value="Winged helix' DNA-binding domain"/>
    <property type="match status" value="1"/>
</dbReference>
<dbReference type="Pfam" id="PF01475">
    <property type="entry name" value="FUR"/>
    <property type="match status" value="1"/>
</dbReference>
<keyword evidence="2" id="KW-0678">Repressor</keyword>
<keyword evidence="5" id="KW-0238">DNA-binding</keyword>
<evidence type="ECO:0000256" key="1">
    <source>
        <dbReference type="ARBA" id="ARBA00007957"/>
    </source>
</evidence>
<proteinExistence type="inferred from homology"/>
<keyword evidence="8" id="KW-1185">Reference proteome</keyword>
<dbReference type="Gene3D" id="1.10.10.10">
    <property type="entry name" value="Winged helix-like DNA-binding domain superfamily/Winged helix DNA-binding domain"/>
    <property type="match status" value="1"/>
</dbReference>
<evidence type="ECO:0000256" key="6">
    <source>
        <dbReference type="ARBA" id="ARBA00023163"/>
    </source>
</evidence>
<keyword evidence="4" id="KW-0805">Transcription regulation</keyword>
<evidence type="ECO:0000256" key="5">
    <source>
        <dbReference type="ARBA" id="ARBA00023125"/>
    </source>
</evidence>
<evidence type="ECO:0000256" key="2">
    <source>
        <dbReference type="ARBA" id="ARBA00022491"/>
    </source>
</evidence>
<keyword evidence="6" id="KW-0804">Transcription</keyword>
<dbReference type="InterPro" id="IPR036390">
    <property type="entry name" value="WH_DNA-bd_sf"/>
</dbReference>
<dbReference type="EMBL" id="CP019454">
    <property type="protein sequence ID" value="AUW95357.1"/>
    <property type="molecule type" value="Genomic_DNA"/>
</dbReference>
<accession>A0ABM6RV46</accession>
<evidence type="ECO:0000313" key="8">
    <source>
        <dbReference type="Proteomes" id="UP000325292"/>
    </source>
</evidence>
<reference evidence="7 8" key="1">
    <citation type="journal article" date="2019" name="Sci. Rep.">
        <title>Sulfobacillus thermotolerans: new insights into resistance and metabolic capacities of acidophilic chemolithotrophs.</title>
        <authorList>
            <person name="Panyushkina A.E."/>
            <person name="Babenko V.V."/>
            <person name="Nikitina A.S."/>
            <person name="Selezneva O.V."/>
            <person name="Tsaplina I.A."/>
            <person name="Letarova M.A."/>
            <person name="Kostryukova E.S."/>
            <person name="Letarov A.V."/>
        </authorList>
    </citation>
    <scope>NUCLEOTIDE SEQUENCE [LARGE SCALE GENOMIC DNA]</scope>
    <source>
        <strain evidence="7 8">Kr1</strain>
    </source>
</reference>
<evidence type="ECO:0000313" key="7">
    <source>
        <dbReference type="EMBL" id="AUW95357.1"/>
    </source>
</evidence>
<dbReference type="InterPro" id="IPR002481">
    <property type="entry name" value="FUR"/>
</dbReference>
<organism evidence="7 8">
    <name type="scientific">Sulfobacillus thermotolerans</name>
    <dbReference type="NCBI Taxonomy" id="338644"/>
    <lineage>
        <taxon>Bacteria</taxon>
        <taxon>Bacillati</taxon>
        <taxon>Bacillota</taxon>
        <taxon>Clostridia</taxon>
        <taxon>Eubacteriales</taxon>
        <taxon>Clostridiales Family XVII. Incertae Sedis</taxon>
        <taxon>Sulfobacillus</taxon>
    </lineage>
</organism>
<dbReference type="PANTHER" id="PTHR33202">
    <property type="entry name" value="ZINC UPTAKE REGULATION PROTEIN"/>
    <property type="match status" value="1"/>
</dbReference>
<dbReference type="InterPro" id="IPR043135">
    <property type="entry name" value="Fur_C"/>
</dbReference>